<sequence length="263" mass="30419">MTYILEQVLNEIKTGVKQYEDANRTHFKLGAVDSLSMLTIEVSVNFGAILYEYEPTSDEPFSLYISINQYSFDFSVIDLPTLMNGLNKEILIDAVFIDFLCEIKSKIDFEILCGDICEIINIKRILTMSIRGLVYQNERVYLDNIDNRTLRNLFFETQVNSDGSIRHHKQCIVTFGKAVKINLEGAFFNVAKWDDVAVVLSTDRITDCVIRCYDTQEENFKAISSNTSNFQLTTYYEPNFIKQYLTVCSYWGVCLLKFEENIF</sequence>
<gene>
    <name evidence="1" type="ORF">AOC36_01870</name>
</gene>
<dbReference type="AlphaFoldDB" id="A0A109UGK0"/>
<name>A0A109UGK0_9FIRM</name>
<reference evidence="1 2" key="1">
    <citation type="submission" date="2015-10" db="EMBL/GenBank/DDBJ databases">
        <title>Erysipelothrix larvae sp. LV19 isolated from the larval gut of the rhinoceros beetle, Trypoxylus dichotomus.</title>
        <authorList>
            <person name="Lim S."/>
            <person name="Kim B.-C."/>
        </authorList>
    </citation>
    <scope>NUCLEOTIDE SEQUENCE [LARGE SCALE GENOMIC DNA]</scope>
    <source>
        <strain evidence="1 2">LV19</strain>
    </source>
</reference>
<dbReference type="STRING" id="1514105.AOC36_01870"/>
<dbReference type="KEGG" id="erl:AOC36_01870"/>
<proteinExistence type="predicted"/>
<dbReference type="RefSeq" id="WP_067630639.1">
    <property type="nucleotide sequence ID" value="NZ_CP013213.1"/>
</dbReference>
<keyword evidence="2" id="KW-1185">Reference proteome</keyword>
<dbReference type="EMBL" id="CP013213">
    <property type="protein sequence ID" value="AMC92775.1"/>
    <property type="molecule type" value="Genomic_DNA"/>
</dbReference>
<dbReference type="Proteomes" id="UP000063781">
    <property type="component" value="Chromosome"/>
</dbReference>
<accession>A0A109UGK0</accession>
<protein>
    <submittedName>
        <fullName evidence="1">Uncharacterized protein</fullName>
    </submittedName>
</protein>
<evidence type="ECO:0000313" key="2">
    <source>
        <dbReference type="Proteomes" id="UP000063781"/>
    </source>
</evidence>
<organism evidence="1 2">
    <name type="scientific">Erysipelothrix larvae</name>
    <dbReference type="NCBI Taxonomy" id="1514105"/>
    <lineage>
        <taxon>Bacteria</taxon>
        <taxon>Bacillati</taxon>
        <taxon>Bacillota</taxon>
        <taxon>Erysipelotrichia</taxon>
        <taxon>Erysipelotrichales</taxon>
        <taxon>Erysipelotrichaceae</taxon>
        <taxon>Erysipelothrix</taxon>
    </lineage>
</organism>
<evidence type="ECO:0000313" key="1">
    <source>
        <dbReference type="EMBL" id="AMC92775.1"/>
    </source>
</evidence>